<name>A0AAV7MAL5_PLEWA</name>
<dbReference type="Proteomes" id="UP001066276">
    <property type="component" value="Chromosome 10"/>
</dbReference>
<dbReference type="AlphaFoldDB" id="A0AAV7MAL5"/>
<reference evidence="1" key="1">
    <citation type="journal article" date="2022" name="bioRxiv">
        <title>Sequencing and chromosome-scale assembly of the giantPleurodeles waltlgenome.</title>
        <authorList>
            <person name="Brown T."/>
            <person name="Elewa A."/>
            <person name="Iarovenko S."/>
            <person name="Subramanian E."/>
            <person name="Araus A.J."/>
            <person name="Petzold A."/>
            <person name="Susuki M."/>
            <person name="Suzuki K.-i.T."/>
            <person name="Hayashi T."/>
            <person name="Toyoda A."/>
            <person name="Oliveira C."/>
            <person name="Osipova E."/>
            <person name="Leigh N.D."/>
            <person name="Simon A."/>
            <person name="Yun M.H."/>
        </authorList>
    </citation>
    <scope>NUCLEOTIDE SEQUENCE</scope>
    <source>
        <strain evidence="1">20211129_DDA</strain>
        <tissue evidence="1">Liver</tissue>
    </source>
</reference>
<sequence length="100" mass="11169">MRVANWNVRNKSDPILRLAAGHATLCASPQFARSLFASVQKTNSQLASGCRKLRLPSKLLAGAAEHSRKHTRTLWKHFLAHDDDITARKLTNTPGRRAQQ</sequence>
<proteinExistence type="predicted"/>
<keyword evidence="2" id="KW-1185">Reference proteome</keyword>
<protein>
    <submittedName>
        <fullName evidence="1">Uncharacterized protein</fullName>
    </submittedName>
</protein>
<evidence type="ECO:0000313" key="2">
    <source>
        <dbReference type="Proteomes" id="UP001066276"/>
    </source>
</evidence>
<accession>A0AAV7MAL5</accession>
<comment type="caution">
    <text evidence="1">The sequence shown here is derived from an EMBL/GenBank/DDBJ whole genome shotgun (WGS) entry which is preliminary data.</text>
</comment>
<evidence type="ECO:0000313" key="1">
    <source>
        <dbReference type="EMBL" id="KAJ1100567.1"/>
    </source>
</evidence>
<organism evidence="1 2">
    <name type="scientific">Pleurodeles waltl</name>
    <name type="common">Iberian ribbed newt</name>
    <dbReference type="NCBI Taxonomy" id="8319"/>
    <lineage>
        <taxon>Eukaryota</taxon>
        <taxon>Metazoa</taxon>
        <taxon>Chordata</taxon>
        <taxon>Craniata</taxon>
        <taxon>Vertebrata</taxon>
        <taxon>Euteleostomi</taxon>
        <taxon>Amphibia</taxon>
        <taxon>Batrachia</taxon>
        <taxon>Caudata</taxon>
        <taxon>Salamandroidea</taxon>
        <taxon>Salamandridae</taxon>
        <taxon>Pleurodelinae</taxon>
        <taxon>Pleurodeles</taxon>
    </lineage>
</organism>
<dbReference type="EMBL" id="JANPWB010000014">
    <property type="protein sequence ID" value="KAJ1100567.1"/>
    <property type="molecule type" value="Genomic_DNA"/>
</dbReference>
<gene>
    <name evidence="1" type="ORF">NDU88_005649</name>
</gene>